<dbReference type="EMBL" id="LATL02000088">
    <property type="protein sequence ID" value="KKD39171.1"/>
    <property type="molecule type" value="Genomic_DNA"/>
</dbReference>
<evidence type="ECO:0000313" key="1">
    <source>
        <dbReference type="EMBL" id="KKD39171.1"/>
    </source>
</evidence>
<comment type="caution">
    <text evidence="1">The sequence shown here is derived from an EMBL/GenBank/DDBJ whole genome shotgun (WGS) entry which is preliminary data.</text>
</comment>
<organism evidence="1 2">
    <name type="scientific">Limnoraphis robusta CS-951</name>
    <dbReference type="NCBI Taxonomy" id="1637645"/>
    <lineage>
        <taxon>Bacteria</taxon>
        <taxon>Bacillati</taxon>
        <taxon>Cyanobacteriota</taxon>
        <taxon>Cyanophyceae</taxon>
        <taxon>Oscillatoriophycideae</taxon>
        <taxon>Oscillatoriales</taxon>
        <taxon>Sirenicapillariaceae</taxon>
        <taxon>Limnoraphis</taxon>
    </lineage>
</organism>
<dbReference type="AlphaFoldDB" id="A0A0F5YJW9"/>
<dbReference type="Proteomes" id="UP000033607">
    <property type="component" value="Unassembled WGS sequence"/>
</dbReference>
<dbReference type="Gene3D" id="2.160.20.10">
    <property type="entry name" value="Single-stranded right-handed beta-helix, Pectin lyase-like"/>
    <property type="match status" value="1"/>
</dbReference>
<dbReference type="OrthoDB" id="527246at2"/>
<gene>
    <name evidence="1" type="ORF">WN50_04875</name>
</gene>
<evidence type="ECO:0000313" key="2">
    <source>
        <dbReference type="Proteomes" id="UP000033607"/>
    </source>
</evidence>
<accession>A0A0F5YJW9</accession>
<name>A0A0F5YJW9_9CYAN</name>
<dbReference type="InterPro" id="IPR012334">
    <property type="entry name" value="Pectin_lyas_fold"/>
</dbReference>
<protein>
    <submittedName>
        <fullName evidence="1">Uncharacterized protein</fullName>
    </submittedName>
</protein>
<sequence>MRLNSDKFGLLTITVRGGNLFHSFQEFNIEDGRGAYFSNPDNIVNITFRYIVIIFPADLLKSYKLHGFYLIRYKTSIDNSLY</sequence>
<reference evidence="1 2" key="1">
    <citation type="submission" date="2015-06" db="EMBL/GenBank/DDBJ databases">
        <title>Draft genome assembly of filamentous brackish cyanobacterium Limnoraphis robusta strain CS-951.</title>
        <authorList>
            <person name="Willis A."/>
            <person name="Parks M."/>
            <person name="Burford M.A."/>
        </authorList>
    </citation>
    <scope>NUCLEOTIDE SEQUENCE [LARGE SCALE GENOMIC DNA]</scope>
    <source>
        <strain evidence="1 2">CS-951</strain>
    </source>
</reference>
<proteinExistence type="predicted"/>
<dbReference type="PATRIC" id="fig|1637645.4.peg.1774"/>